<gene>
    <name evidence="1" type="ORF">K452DRAFT_275420</name>
</gene>
<dbReference type="AlphaFoldDB" id="A0A6A6B7M9"/>
<dbReference type="GeneID" id="54296730"/>
<protein>
    <submittedName>
        <fullName evidence="1">Uncharacterized protein</fullName>
    </submittedName>
</protein>
<keyword evidence="2" id="KW-1185">Reference proteome</keyword>
<name>A0A6A6B7M9_9PEZI</name>
<dbReference type="Proteomes" id="UP000799438">
    <property type="component" value="Unassembled WGS sequence"/>
</dbReference>
<dbReference type="EMBL" id="ML995493">
    <property type="protein sequence ID" value="KAF2139265.1"/>
    <property type="molecule type" value="Genomic_DNA"/>
</dbReference>
<accession>A0A6A6B7M9</accession>
<organism evidence="1 2">
    <name type="scientific">Aplosporella prunicola CBS 121167</name>
    <dbReference type="NCBI Taxonomy" id="1176127"/>
    <lineage>
        <taxon>Eukaryota</taxon>
        <taxon>Fungi</taxon>
        <taxon>Dikarya</taxon>
        <taxon>Ascomycota</taxon>
        <taxon>Pezizomycotina</taxon>
        <taxon>Dothideomycetes</taxon>
        <taxon>Dothideomycetes incertae sedis</taxon>
        <taxon>Botryosphaeriales</taxon>
        <taxon>Aplosporellaceae</taxon>
        <taxon>Aplosporella</taxon>
    </lineage>
</organism>
<feature type="non-terminal residue" evidence="1">
    <location>
        <position position="225"/>
    </location>
</feature>
<evidence type="ECO:0000313" key="1">
    <source>
        <dbReference type="EMBL" id="KAF2139265.1"/>
    </source>
</evidence>
<sequence>MQAGSLFQKLANSRDPTLLSYLQRRHITPNFLNEIDKFLANHPEIADYAPRFVQDFNSLTPFDAYRYFLKGYTRPARYIKDHLPEGNFVLPVGFKYERLVNAVDEELIGFFEGHDYRYDILEEIDCQVAYFVADLQRGHLLKRADRTLVVYAIWGNPVDAYKYFEYNYQTKWLKHRYLSEHIVLDDIPRQDGYSLPNPRQTGEDEGHRGHYMVRLRMARAADEGV</sequence>
<dbReference type="RefSeq" id="XP_033394978.1">
    <property type="nucleotide sequence ID" value="XM_033539234.1"/>
</dbReference>
<proteinExistence type="predicted"/>
<dbReference type="OrthoDB" id="3882589at2759"/>
<evidence type="ECO:0000313" key="2">
    <source>
        <dbReference type="Proteomes" id="UP000799438"/>
    </source>
</evidence>
<reference evidence="1" key="1">
    <citation type="journal article" date="2020" name="Stud. Mycol.">
        <title>101 Dothideomycetes genomes: a test case for predicting lifestyles and emergence of pathogens.</title>
        <authorList>
            <person name="Haridas S."/>
            <person name="Albert R."/>
            <person name="Binder M."/>
            <person name="Bloem J."/>
            <person name="Labutti K."/>
            <person name="Salamov A."/>
            <person name="Andreopoulos B."/>
            <person name="Baker S."/>
            <person name="Barry K."/>
            <person name="Bills G."/>
            <person name="Bluhm B."/>
            <person name="Cannon C."/>
            <person name="Castanera R."/>
            <person name="Culley D."/>
            <person name="Daum C."/>
            <person name="Ezra D."/>
            <person name="Gonzalez J."/>
            <person name="Henrissat B."/>
            <person name="Kuo A."/>
            <person name="Liang C."/>
            <person name="Lipzen A."/>
            <person name="Lutzoni F."/>
            <person name="Magnuson J."/>
            <person name="Mondo S."/>
            <person name="Nolan M."/>
            <person name="Ohm R."/>
            <person name="Pangilinan J."/>
            <person name="Park H.-J."/>
            <person name="Ramirez L."/>
            <person name="Alfaro M."/>
            <person name="Sun H."/>
            <person name="Tritt A."/>
            <person name="Yoshinaga Y."/>
            <person name="Zwiers L.-H."/>
            <person name="Turgeon B."/>
            <person name="Goodwin S."/>
            <person name="Spatafora J."/>
            <person name="Crous P."/>
            <person name="Grigoriev I."/>
        </authorList>
    </citation>
    <scope>NUCLEOTIDE SEQUENCE</scope>
    <source>
        <strain evidence="1">CBS 121167</strain>
    </source>
</reference>